<proteinExistence type="predicted"/>
<dbReference type="AlphaFoldDB" id="A0A2S7Z858"/>
<sequence length="153" mass="17698">MIIIKCILGFIISCIVVDGYMDFVYHPIWTKPMSMIPVIAGLFLIPAIIANKKGRSFFLWLIYSNLLWIVALIHAISLNDNDSVMVKDNNLKKCPYCGEFIRKEAIKCRYCQSDLSEFKADIIIEDINKVNGDYQLNPMELKSFEEYPNHLKK</sequence>
<organism evidence="3 4">
    <name type="scientific">Veillonella denticariosi JCM 15641</name>
    <dbReference type="NCBI Taxonomy" id="1298594"/>
    <lineage>
        <taxon>Bacteria</taxon>
        <taxon>Bacillati</taxon>
        <taxon>Bacillota</taxon>
        <taxon>Negativicutes</taxon>
        <taxon>Veillonellales</taxon>
        <taxon>Veillonellaceae</taxon>
        <taxon>Veillonella</taxon>
    </lineage>
</organism>
<dbReference type="Pfam" id="PF13248">
    <property type="entry name" value="Zn_ribbon_3"/>
    <property type="match status" value="1"/>
</dbReference>
<evidence type="ECO:0000313" key="4">
    <source>
        <dbReference type="Proteomes" id="UP000237916"/>
    </source>
</evidence>
<feature type="transmembrane region" description="Helical" evidence="1">
    <location>
        <begin position="7"/>
        <end position="28"/>
    </location>
</feature>
<evidence type="ECO:0000313" key="3">
    <source>
        <dbReference type="EMBL" id="PQL19267.1"/>
    </source>
</evidence>
<name>A0A2S7Z858_9FIRM</name>
<keyword evidence="1" id="KW-0812">Transmembrane</keyword>
<dbReference type="EMBL" id="PPDB01000007">
    <property type="protein sequence ID" value="PQL19267.1"/>
    <property type="molecule type" value="Genomic_DNA"/>
</dbReference>
<reference evidence="3 4" key="1">
    <citation type="submission" date="2018-01" db="EMBL/GenBank/DDBJ databases">
        <title>Draft genome sequences of clinical isolates and type strains of oral Veillonella including Veillonella infantum sp., nov.</title>
        <authorList>
            <person name="Mashima I."/>
            <person name="Liao Y.-C."/>
            <person name="Sabharwal A."/>
            <person name="Haase E.M."/>
            <person name="Nakazawa F."/>
            <person name="Scannapieco F.A."/>
        </authorList>
    </citation>
    <scope>NUCLEOTIDE SEQUENCE [LARGE SCALE GENOMIC DNA]</scope>
    <source>
        <strain evidence="3 4">JCM 15641</strain>
    </source>
</reference>
<evidence type="ECO:0000256" key="1">
    <source>
        <dbReference type="SAM" id="Phobius"/>
    </source>
</evidence>
<evidence type="ECO:0000259" key="2">
    <source>
        <dbReference type="Pfam" id="PF13248"/>
    </source>
</evidence>
<dbReference type="RefSeq" id="WP_105091240.1">
    <property type="nucleotide sequence ID" value="NZ_PPDB01000007.1"/>
</dbReference>
<keyword evidence="1" id="KW-1133">Transmembrane helix</keyword>
<keyword evidence="1" id="KW-0472">Membrane</keyword>
<keyword evidence="4" id="KW-1185">Reference proteome</keyword>
<dbReference type="Proteomes" id="UP000237916">
    <property type="component" value="Unassembled WGS sequence"/>
</dbReference>
<feature type="transmembrane region" description="Helical" evidence="1">
    <location>
        <begin position="57"/>
        <end position="76"/>
    </location>
</feature>
<dbReference type="STRING" id="1298594.GCA_001312465_00679"/>
<gene>
    <name evidence="3" type="ORF">VEHSUH05_07825</name>
</gene>
<dbReference type="OrthoDB" id="9814116at2"/>
<dbReference type="InterPro" id="IPR059113">
    <property type="entry name" value="Znf_ribbon"/>
</dbReference>
<feature type="domain" description="Putative zinc-ribbon" evidence="2">
    <location>
        <begin position="92"/>
        <end position="115"/>
    </location>
</feature>
<comment type="caution">
    <text evidence="3">The sequence shown here is derived from an EMBL/GenBank/DDBJ whole genome shotgun (WGS) entry which is preliminary data.</text>
</comment>
<feature type="transmembrane region" description="Helical" evidence="1">
    <location>
        <begin position="34"/>
        <end position="50"/>
    </location>
</feature>
<protein>
    <recommendedName>
        <fullName evidence="2">Putative zinc-ribbon domain-containing protein</fullName>
    </recommendedName>
</protein>
<accession>A0A2S7Z858</accession>